<protein>
    <submittedName>
        <fullName evidence="11">LSM domain-containing protein</fullName>
    </submittedName>
</protein>
<name>B6AFC8_CRYMR</name>
<dbReference type="Gene3D" id="2.30.30.100">
    <property type="match status" value="1"/>
</dbReference>
<keyword evidence="3" id="KW-0507">mRNA processing</keyword>
<dbReference type="RefSeq" id="XP_002141268.1">
    <property type="nucleotide sequence ID" value="XM_002141232.1"/>
</dbReference>
<comment type="subcellular location">
    <subcellularLocation>
        <location evidence="1">Nucleus</location>
    </subcellularLocation>
</comment>
<evidence type="ECO:0000256" key="6">
    <source>
        <dbReference type="ARBA" id="ARBA00023187"/>
    </source>
</evidence>
<evidence type="ECO:0000256" key="2">
    <source>
        <dbReference type="ARBA" id="ARBA00006850"/>
    </source>
</evidence>
<dbReference type="GO" id="GO:0046540">
    <property type="term" value="C:U4/U6 x U5 tri-snRNP complex"/>
    <property type="evidence" value="ECO:0007669"/>
    <property type="project" value="TreeGrafter"/>
</dbReference>
<dbReference type="Pfam" id="PF01423">
    <property type="entry name" value="LSM"/>
    <property type="match status" value="1"/>
</dbReference>
<dbReference type="PANTHER" id="PTHR13829">
    <property type="entry name" value="SNRNP CORE PROTEIN FAMILY MEMBER"/>
    <property type="match status" value="1"/>
</dbReference>
<dbReference type="GO" id="GO:0005688">
    <property type="term" value="C:U6 snRNP"/>
    <property type="evidence" value="ECO:0007669"/>
    <property type="project" value="TreeGrafter"/>
</dbReference>
<dbReference type="VEuPathDB" id="CryptoDB:CMU_033040"/>
<feature type="signal peptide" evidence="9">
    <location>
        <begin position="1"/>
        <end position="19"/>
    </location>
</feature>
<dbReference type="OMA" id="DNISCTD"/>
<dbReference type="GO" id="GO:0071013">
    <property type="term" value="C:catalytic step 2 spliceosome"/>
    <property type="evidence" value="ECO:0007669"/>
    <property type="project" value="TreeGrafter"/>
</dbReference>
<evidence type="ECO:0000256" key="4">
    <source>
        <dbReference type="ARBA" id="ARBA00022728"/>
    </source>
</evidence>
<keyword evidence="8" id="KW-0687">Ribonucleoprotein</keyword>
<dbReference type="eggNOG" id="KOG3448">
    <property type="taxonomic scope" value="Eukaryota"/>
</dbReference>
<dbReference type="InterPro" id="IPR001163">
    <property type="entry name" value="Sm_dom_euk/arc"/>
</dbReference>
<keyword evidence="4" id="KW-0747">Spliceosome</keyword>
<evidence type="ECO:0000256" key="3">
    <source>
        <dbReference type="ARBA" id="ARBA00022664"/>
    </source>
</evidence>
<keyword evidence="12" id="KW-1185">Reference proteome</keyword>
<proteinExistence type="inferred from homology"/>
<dbReference type="InterPro" id="IPR010920">
    <property type="entry name" value="LSM_dom_sf"/>
</dbReference>
<dbReference type="GO" id="GO:0000932">
    <property type="term" value="C:P-body"/>
    <property type="evidence" value="ECO:0007669"/>
    <property type="project" value="TreeGrafter"/>
</dbReference>
<gene>
    <name evidence="11" type="ORF">CMU_033040</name>
</gene>
<dbReference type="GO" id="GO:0000398">
    <property type="term" value="P:mRNA splicing, via spliceosome"/>
    <property type="evidence" value="ECO:0007669"/>
    <property type="project" value="TreeGrafter"/>
</dbReference>
<dbReference type="PROSITE" id="PS52002">
    <property type="entry name" value="SM"/>
    <property type="match status" value="1"/>
</dbReference>
<feature type="chain" id="PRO_5002842256" evidence="9">
    <location>
        <begin position="20"/>
        <end position="120"/>
    </location>
</feature>
<sequence length="120" mass="13816">MIITISRVLISALKKVVLFFNFLQTLIDKSIVVTVELKNDLQITGTLHSIDQYLNIKLNEISVNQNEQYVHMNSLKNCFIRGSVVRYIFFPPSLVDIGLLQESCRKEIKAIQETKDKFKA</sequence>
<dbReference type="OrthoDB" id="10256176at2759"/>
<evidence type="ECO:0000313" key="11">
    <source>
        <dbReference type="EMBL" id="EEA06919.1"/>
    </source>
</evidence>
<evidence type="ECO:0000313" key="12">
    <source>
        <dbReference type="Proteomes" id="UP000001460"/>
    </source>
</evidence>
<organism evidence="11 12">
    <name type="scientific">Cryptosporidium muris (strain RN66)</name>
    <dbReference type="NCBI Taxonomy" id="441375"/>
    <lineage>
        <taxon>Eukaryota</taxon>
        <taxon>Sar</taxon>
        <taxon>Alveolata</taxon>
        <taxon>Apicomplexa</taxon>
        <taxon>Conoidasida</taxon>
        <taxon>Coccidia</taxon>
        <taxon>Eucoccidiorida</taxon>
        <taxon>Eimeriorina</taxon>
        <taxon>Cryptosporidiidae</taxon>
        <taxon>Cryptosporidium</taxon>
    </lineage>
</organism>
<evidence type="ECO:0000256" key="1">
    <source>
        <dbReference type="ARBA" id="ARBA00004123"/>
    </source>
</evidence>
<reference evidence="11" key="1">
    <citation type="submission" date="2008-06" db="EMBL/GenBank/DDBJ databases">
        <authorList>
            <person name="Lorenzi H."/>
            <person name="Inman J."/>
            <person name="Miller J."/>
            <person name="Schobel S."/>
            <person name="Amedeo P."/>
            <person name="Caler E.V."/>
            <person name="da Silva J."/>
        </authorList>
    </citation>
    <scope>NUCLEOTIDE SEQUENCE [LARGE SCALE GENOMIC DNA]</scope>
    <source>
        <strain evidence="11">RN66</strain>
    </source>
</reference>
<keyword evidence="5" id="KW-0694">RNA-binding</keyword>
<dbReference type="CDD" id="cd01725">
    <property type="entry name" value="LSm2"/>
    <property type="match status" value="1"/>
</dbReference>
<evidence type="ECO:0000259" key="10">
    <source>
        <dbReference type="PROSITE" id="PS52002"/>
    </source>
</evidence>
<dbReference type="GO" id="GO:0003723">
    <property type="term" value="F:RNA binding"/>
    <property type="evidence" value="ECO:0007669"/>
    <property type="project" value="UniProtKB-KW"/>
</dbReference>
<dbReference type="SMART" id="SM00651">
    <property type="entry name" value="Sm"/>
    <property type="match status" value="1"/>
</dbReference>
<keyword evidence="9" id="KW-0732">Signal</keyword>
<dbReference type="FunFam" id="2.30.30.100:FF:000053">
    <property type="entry name" value="U6 snRNA-associated Sm-like protein LSm2"/>
    <property type="match status" value="1"/>
</dbReference>
<accession>B6AFC8</accession>
<evidence type="ECO:0000256" key="9">
    <source>
        <dbReference type="SAM" id="SignalP"/>
    </source>
</evidence>
<dbReference type="InterPro" id="IPR047575">
    <property type="entry name" value="Sm"/>
</dbReference>
<dbReference type="AlphaFoldDB" id="B6AFC8"/>
<dbReference type="GO" id="GO:0071011">
    <property type="term" value="C:precatalytic spliceosome"/>
    <property type="evidence" value="ECO:0007669"/>
    <property type="project" value="TreeGrafter"/>
</dbReference>
<dbReference type="SUPFAM" id="SSF50182">
    <property type="entry name" value="Sm-like ribonucleoproteins"/>
    <property type="match status" value="1"/>
</dbReference>
<keyword evidence="6" id="KW-0508">mRNA splicing</keyword>
<dbReference type="GeneID" id="6996587"/>
<dbReference type="Proteomes" id="UP000001460">
    <property type="component" value="Unassembled WGS sequence"/>
</dbReference>
<dbReference type="STRING" id="441375.B6AFC8"/>
<evidence type="ECO:0000256" key="5">
    <source>
        <dbReference type="ARBA" id="ARBA00022884"/>
    </source>
</evidence>
<comment type="similarity">
    <text evidence="2">Belongs to the snRNP Sm proteins family.</text>
</comment>
<keyword evidence="7" id="KW-0539">Nucleus</keyword>
<dbReference type="GO" id="GO:1990726">
    <property type="term" value="C:Lsm1-7-Pat1 complex"/>
    <property type="evidence" value="ECO:0007669"/>
    <property type="project" value="TreeGrafter"/>
</dbReference>
<dbReference type="InterPro" id="IPR016654">
    <property type="entry name" value="U6_snRNA_Lsm2"/>
</dbReference>
<dbReference type="PANTHER" id="PTHR13829:SF2">
    <property type="entry name" value="U6 SNRNA-ASSOCIATED SM-LIKE PROTEIN LSM2"/>
    <property type="match status" value="1"/>
</dbReference>
<feature type="domain" description="Sm" evidence="10">
    <location>
        <begin position="20"/>
        <end position="94"/>
    </location>
</feature>
<dbReference type="EMBL" id="DS989731">
    <property type="protein sequence ID" value="EEA06919.1"/>
    <property type="molecule type" value="Genomic_DNA"/>
</dbReference>
<evidence type="ECO:0000256" key="8">
    <source>
        <dbReference type="ARBA" id="ARBA00023274"/>
    </source>
</evidence>
<evidence type="ECO:0000256" key="7">
    <source>
        <dbReference type="ARBA" id="ARBA00023242"/>
    </source>
</evidence>